<protein>
    <recommendedName>
        <fullName evidence="2">VOC domain-containing protein</fullName>
    </recommendedName>
</protein>
<dbReference type="GO" id="GO:0046686">
    <property type="term" value="P:response to cadmium ion"/>
    <property type="evidence" value="ECO:0007669"/>
    <property type="project" value="TreeGrafter"/>
</dbReference>
<gene>
    <name evidence="3" type="ORF">HELGO_WM923</name>
</gene>
<dbReference type="PANTHER" id="PTHR41294:SF1">
    <property type="entry name" value="CADMIUM-INDUCED PROTEIN CADI"/>
    <property type="match status" value="1"/>
</dbReference>
<dbReference type="InterPro" id="IPR029068">
    <property type="entry name" value="Glyas_Bleomycin-R_OHBP_Dase"/>
</dbReference>
<sequence>MEIFMKRLHIHLSVEDMEKSIKFYTALFGMEPTKRKEDYAQWLVDDPAVNMAISSGRDKKGLNHLGLQFDSDDEVQELEERLQAAGVSGEKQKEAVCCYAKSNKYWVQDPEAIIWENYHTMDQVEVFGGDSFTGGTGCCQPSFSTNGQWSTDKSC</sequence>
<dbReference type="PANTHER" id="PTHR41294">
    <property type="entry name" value="CADMIUM-INDUCED PROTEIN CADI"/>
    <property type="match status" value="1"/>
</dbReference>
<dbReference type="Pfam" id="PF00903">
    <property type="entry name" value="Glyoxalase"/>
    <property type="match status" value="1"/>
</dbReference>
<organism evidence="3">
    <name type="scientific">uncultured Sulfurovum sp</name>
    <dbReference type="NCBI Taxonomy" id="269237"/>
    <lineage>
        <taxon>Bacteria</taxon>
        <taxon>Pseudomonadati</taxon>
        <taxon>Campylobacterota</taxon>
        <taxon>Epsilonproteobacteria</taxon>
        <taxon>Campylobacterales</taxon>
        <taxon>Sulfurovaceae</taxon>
        <taxon>Sulfurovum</taxon>
        <taxon>environmental samples</taxon>
    </lineage>
</organism>
<dbReference type="EMBL" id="CACVAS010000117">
    <property type="protein sequence ID" value="CAA6823431.1"/>
    <property type="molecule type" value="Genomic_DNA"/>
</dbReference>
<reference evidence="3" key="1">
    <citation type="submission" date="2020-01" db="EMBL/GenBank/DDBJ databases">
        <authorList>
            <person name="Meier V. D."/>
            <person name="Meier V D."/>
        </authorList>
    </citation>
    <scope>NUCLEOTIDE SEQUENCE</scope>
    <source>
        <strain evidence="3">HLG_WM_MAG_01</strain>
    </source>
</reference>
<dbReference type="InterPro" id="IPR049789">
    <property type="entry name" value="ArsI/CadI-like"/>
</dbReference>
<dbReference type="GO" id="GO:0004462">
    <property type="term" value="F:lactoylglutathione lyase activity"/>
    <property type="evidence" value="ECO:0007669"/>
    <property type="project" value="InterPro"/>
</dbReference>
<dbReference type="NCBIfam" id="NF041414">
    <property type="entry name" value="ArsI_CadI_VOC"/>
    <property type="match status" value="1"/>
</dbReference>
<evidence type="ECO:0000259" key="2">
    <source>
        <dbReference type="PROSITE" id="PS51819"/>
    </source>
</evidence>
<proteinExistence type="predicted"/>
<dbReference type="InterPro" id="IPR018146">
    <property type="entry name" value="Glyoxalase_1_CS"/>
</dbReference>
<accession>A0A6S6TKH7</accession>
<dbReference type="GO" id="GO:0046872">
    <property type="term" value="F:metal ion binding"/>
    <property type="evidence" value="ECO:0007669"/>
    <property type="project" value="UniProtKB-KW"/>
</dbReference>
<feature type="domain" description="VOC" evidence="2">
    <location>
        <begin position="6"/>
        <end position="120"/>
    </location>
</feature>
<dbReference type="PROSITE" id="PS00934">
    <property type="entry name" value="GLYOXALASE_I_1"/>
    <property type="match status" value="1"/>
</dbReference>
<dbReference type="AlphaFoldDB" id="A0A6S6TKH7"/>
<dbReference type="Gene3D" id="3.10.180.10">
    <property type="entry name" value="2,3-Dihydroxybiphenyl 1,2-Dioxygenase, domain 1"/>
    <property type="match status" value="1"/>
</dbReference>
<dbReference type="InterPro" id="IPR052393">
    <property type="entry name" value="Cadmium-induced_rsp"/>
</dbReference>
<dbReference type="InterPro" id="IPR037523">
    <property type="entry name" value="VOC_core"/>
</dbReference>
<dbReference type="InterPro" id="IPR004360">
    <property type="entry name" value="Glyas_Fos-R_dOase_dom"/>
</dbReference>
<evidence type="ECO:0000313" key="3">
    <source>
        <dbReference type="EMBL" id="CAA6823431.1"/>
    </source>
</evidence>
<dbReference type="PROSITE" id="PS51819">
    <property type="entry name" value="VOC"/>
    <property type="match status" value="1"/>
</dbReference>
<dbReference type="SUPFAM" id="SSF54593">
    <property type="entry name" value="Glyoxalase/Bleomycin resistance protein/Dihydroxybiphenyl dioxygenase"/>
    <property type="match status" value="1"/>
</dbReference>
<name>A0A6S6TKH7_9BACT</name>
<keyword evidence="1" id="KW-0479">Metal-binding</keyword>
<evidence type="ECO:0000256" key="1">
    <source>
        <dbReference type="ARBA" id="ARBA00022723"/>
    </source>
</evidence>